<dbReference type="Proteomes" id="UP000002071">
    <property type="component" value="Chromosome"/>
</dbReference>
<sequence>MNQLREFTEEIGETVIESVGRAVSKAQERTPLLVDLLESDDAYLAVFDAPDATTSDVQVQLSGRTVEVRLDRFREPREGFEMRFPGRGLTLDGHVTLPPDAAIDGEGATATLQENGTLQVRIPKRDGGTTVAVTDENEHDEPEAPTSEIETDSENGGDSESEGDGDGEGDGDSEGDSGSESEDGGDSDGDGDAETEA</sequence>
<evidence type="ECO:0000313" key="6">
    <source>
        <dbReference type="Proteomes" id="UP000002071"/>
    </source>
</evidence>
<dbReference type="PROSITE" id="PS01031">
    <property type="entry name" value="SHSP"/>
    <property type="match status" value="1"/>
</dbReference>
<dbReference type="EMBL" id="CP001687">
    <property type="protein sequence ID" value="ACV11368.1"/>
    <property type="molecule type" value="Genomic_DNA"/>
</dbReference>
<evidence type="ECO:0000313" key="5">
    <source>
        <dbReference type="EMBL" id="ACV11368.1"/>
    </source>
</evidence>
<dbReference type="RefSeq" id="WP_015788943.1">
    <property type="nucleotide sequence ID" value="NC_013158.1"/>
</dbReference>
<feature type="compositionally biased region" description="Acidic residues" evidence="3">
    <location>
        <begin position="135"/>
        <end position="197"/>
    </location>
</feature>
<feature type="region of interest" description="Disordered" evidence="3">
    <location>
        <begin position="122"/>
        <end position="197"/>
    </location>
</feature>
<evidence type="ECO:0000256" key="2">
    <source>
        <dbReference type="RuleBase" id="RU003616"/>
    </source>
</evidence>
<dbReference type="AlphaFoldDB" id="C7NMQ5"/>
<dbReference type="HOGENOM" id="CLU_046737_10_0_2"/>
<evidence type="ECO:0000256" key="3">
    <source>
        <dbReference type="SAM" id="MobiDB-lite"/>
    </source>
</evidence>
<dbReference type="Pfam" id="PF00011">
    <property type="entry name" value="HSP20"/>
    <property type="match status" value="1"/>
</dbReference>
<dbReference type="CDD" id="cd06464">
    <property type="entry name" value="ACD_sHsps-like"/>
    <property type="match status" value="1"/>
</dbReference>
<dbReference type="SUPFAM" id="SSF49764">
    <property type="entry name" value="HSP20-like chaperones"/>
    <property type="match status" value="1"/>
</dbReference>
<dbReference type="OrthoDB" id="210205at2157"/>
<evidence type="ECO:0000259" key="4">
    <source>
        <dbReference type="PROSITE" id="PS01031"/>
    </source>
</evidence>
<protein>
    <submittedName>
        <fullName evidence="5">HSP20 type chaperone</fullName>
    </submittedName>
</protein>
<evidence type="ECO:0000256" key="1">
    <source>
        <dbReference type="PROSITE-ProRule" id="PRU00285"/>
    </source>
</evidence>
<proteinExistence type="inferred from homology"/>
<name>C7NMQ5_HALUD</name>
<comment type="similarity">
    <text evidence="1 2">Belongs to the small heat shock protein (HSP20) family.</text>
</comment>
<dbReference type="GeneID" id="8383467"/>
<organism evidence="5 6">
    <name type="scientific">Halorhabdus utahensis (strain DSM 12940 / JCM 11049 / AX-2)</name>
    <dbReference type="NCBI Taxonomy" id="519442"/>
    <lineage>
        <taxon>Archaea</taxon>
        <taxon>Methanobacteriati</taxon>
        <taxon>Methanobacteriota</taxon>
        <taxon>Stenosarchaea group</taxon>
        <taxon>Halobacteria</taxon>
        <taxon>Halobacteriales</taxon>
        <taxon>Haloarculaceae</taxon>
        <taxon>Halorhabdus</taxon>
    </lineage>
</organism>
<dbReference type="Gene3D" id="2.60.40.790">
    <property type="match status" value="1"/>
</dbReference>
<accession>C7NMQ5</accession>
<feature type="domain" description="SHSP" evidence="4">
    <location>
        <begin position="23"/>
        <end position="140"/>
    </location>
</feature>
<keyword evidence="6" id="KW-1185">Reference proteome</keyword>
<dbReference type="STRING" id="519442.Huta_1192"/>
<dbReference type="eggNOG" id="arCOG01836">
    <property type="taxonomic scope" value="Archaea"/>
</dbReference>
<dbReference type="KEGG" id="hut:Huta_1192"/>
<dbReference type="InterPro" id="IPR002068">
    <property type="entry name" value="A-crystallin/Hsp20_dom"/>
</dbReference>
<gene>
    <name evidence="5" type="ordered locus">Huta_1192</name>
</gene>
<dbReference type="InterPro" id="IPR008978">
    <property type="entry name" value="HSP20-like_chaperone"/>
</dbReference>
<reference evidence="5 6" key="1">
    <citation type="journal article" date="2009" name="Stand. Genomic Sci.">
        <title>Complete genome sequence of Halorhabdus utahensis type strain (AX-2).</title>
        <authorList>
            <person name="Anderson I."/>
            <person name="Tindall B.J."/>
            <person name="Pomrenke H."/>
            <person name="Goker M."/>
            <person name="Lapidus A."/>
            <person name="Nolan M."/>
            <person name="Copeland A."/>
            <person name="Glavina Del Rio T."/>
            <person name="Chen F."/>
            <person name="Tice H."/>
            <person name="Cheng J.F."/>
            <person name="Lucas S."/>
            <person name="Chertkov O."/>
            <person name="Bruce D."/>
            <person name="Brettin T."/>
            <person name="Detter J.C."/>
            <person name="Han C."/>
            <person name="Goodwin L."/>
            <person name="Land M."/>
            <person name="Hauser L."/>
            <person name="Chang Y.J."/>
            <person name="Jeffries C.D."/>
            <person name="Pitluck S."/>
            <person name="Pati A."/>
            <person name="Mavromatis K."/>
            <person name="Ivanova N."/>
            <person name="Ovchinnikova G."/>
            <person name="Chen A."/>
            <person name="Palaniappan K."/>
            <person name="Chain P."/>
            <person name="Rohde M."/>
            <person name="Bristow J."/>
            <person name="Eisen J.A."/>
            <person name="Markowitz V."/>
            <person name="Hugenholtz P."/>
            <person name="Kyrpides N.C."/>
            <person name="Klenk H.P."/>
        </authorList>
    </citation>
    <scope>NUCLEOTIDE SEQUENCE [LARGE SCALE GENOMIC DNA]</scope>
    <source>
        <strain evidence="6">DSM 12940 / JCM 11049 / AX-2</strain>
    </source>
</reference>